<feature type="region of interest" description="Disordered" evidence="1">
    <location>
        <begin position="18"/>
        <end position="52"/>
    </location>
</feature>
<evidence type="ECO:0000256" key="1">
    <source>
        <dbReference type="SAM" id="MobiDB-lite"/>
    </source>
</evidence>
<feature type="compositionally biased region" description="Low complexity" evidence="1">
    <location>
        <begin position="27"/>
        <end position="44"/>
    </location>
</feature>
<accession>A0A7J5YVY0</accession>
<organism evidence="2 3">
    <name type="scientific">Dissostichus mawsoni</name>
    <name type="common">Antarctic cod</name>
    <dbReference type="NCBI Taxonomy" id="36200"/>
    <lineage>
        <taxon>Eukaryota</taxon>
        <taxon>Metazoa</taxon>
        <taxon>Chordata</taxon>
        <taxon>Craniata</taxon>
        <taxon>Vertebrata</taxon>
        <taxon>Euteleostomi</taxon>
        <taxon>Actinopterygii</taxon>
        <taxon>Neopterygii</taxon>
        <taxon>Teleostei</taxon>
        <taxon>Neoteleostei</taxon>
        <taxon>Acanthomorphata</taxon>
        <taxon>Eupercaria</taxon>
        <taxon>Perciformes</taxon>
        <taxon>Notothenioidei</taxon>
        <taxon>Nototheniidae</taxon>
        <taxon>Dissostichus</taxon>
    </lineage>
</organism>
<protein>
    <submittedName>
        <fullName evidence="2">Uncharacterized protein</fullName>
    </submittedName>
</protein>
<evidence type="ECO:0000313" key="2">
    <source>
        <dbReference type="EMBL" id="KAF3853586.1"/>
    </source>
</evidence>
<dbReference type="Proteomes" id="UP000518266">
    <property type="component" value="Unassembled WGS sequence"/>
</dbReference>
<gene>
    <name evidence="2" type="ORF">F7725_014274</name>
</gene>
<proteinExistence type="predicted"/>
<dbReference type="EMBL" id="JAAKFY010000008">
    <property type="protein sequence ID" value="KAF3853586.1"/>
    <property type="molecule type" value="Genomic_DNA"/>
</dbReference>
<keyword evidence="3" id="KW-1185">Reference proteome</keyword>
<dbReference type="AlphaFoldDB" id="A0A7J5YVY0"/>
<dbReference type="OrthoDB" id="10071681at2759"/>
<comment type="caution">
    <text evidence="2">The sequence shown here is derived from an EMBL/GenBank/DDBJ whole genome shotgun (WGS) entry which is preliminary data.</text>
</comment>
<sequence>MDPTGDLSARVLLTHILSTETPRTPITRSASQQPSTSATRSSSRLRNKNAVPKTPQAILKHSQIHKLQYIQAIPEYHEKADSLSLIQIE</sequence>
<reference evidence="2 3" key="1">
    <citation type="submission" date="2020-03" db="EMBL/GenBank/DDBJ databases">
        <title>Dissostichus mawsoni Genome sequencing and assembly.</title>
        <authorList>
            <person name="Park H."/>
        </authorList>
    </citation>
    <scope>NUCLEOTIDE SEQUENCE [LARGE SCALE GENOMIC DNA]</scope>
    <source>
        <strain evidence="2">DM0001</strain>
        <tissue evidence="2">Muscle</tissue>
    </source>
</reference>
<name>A0A7J5YVY0_DISMA</name>
<evidence type="ECO:0000313" key="3">
    <source>
        <dbReference type="Proteomes" id="UP000518266"/>
    </source>
</evidence>